<gene>
    <name evidence="6" type="ORF">H0H81_008083</name>
</gene>
<organism evidence="6 7">
    <name type="scientific">Sphagnurus paluster</name>
    <dbReference type="NCBI Taxonomy" id="117069"/>
    <lineage>
        <taxon>Eukaryota</taxon>
        <taxon>Fungi</taxon>
        <taxon>Dikarya</taxon>
        <taxon>Basidiomycota</taxon>
        <taxon>Agaricomycotina</taxon>
        <taxon>Agaricomycetes</taxon>
        <taxon>Agaricomycetidae</taxon>
        <taxon>Agaricales</taxon>
        <taxon>Tricholomatineae</taxon>
        <taxon>Lyophyllaceae</taxon>
        <taxon>Sphagnurus</taxon>
    </lineage>
</organism>
<feature type="compositionally biased region" description="Polar residues" evidence="4">
    <location>
        <begin position="423"/>
        <end position="440"/>
    </location>
</feature>
<feature type="region of interest" description="Disordered" evidence="4">
    <location>
        <begin position="114"/>
        <end position="168"/>
    </location>
</feature>
<keyword evidence="1 3" id="KW-0238">DNA-binding</keyword>
<dbReference type="GO" id="GO:0000978">
    <property type="term" value="F:RNA polymerase II cis-regulatory region sequence-specific DNA binding"/>
    <property type="evidence" value="ECO:0007669"/>
    <property type="project" value="TreeGrafter"/>
</dbReference>
<accession>A0A9P7FUC8</accession>
<evidence type="ECO:0000259" key="5">
    <source>
        <dbReference type="PROSITE" id="PS50118"/>
    </source>
</evidence>
<comment type="caution">
    <text evidence="6">The sequence shown here is derived from an EMBL/GenBank/DDBJ whole genome shotgun (WGS) entry which is preliminary data.</text>
</comment>
<feature type="DNA-binding region" description="HMG box" evidence="3">
    <location>
        <begin position="58"/>
        <end position="127"/>
    </location>
</feature>
<dbReference type="InterPro" id="IPR036910">
    <property type="entry name" value="HMG_box_dom_sf"/>
</dbReference>
<dbReference type="EMBL" id="JABCKI010005934">
    <property type="protein sequence ID" value="KAG5636438.1"/>
    <property type="molecule type" value="Genomic_DNA"/>
</dbReference>
<keyword evidence="2 3" id="KW-0539">Nucleus</keyword>
<feature type="compositionally biased region" description="Low complexity" evidence="4">
    <location>
        <begin position="458"/>
        <end position="467"/>
    </location>
</feature>
<protein>
    <recommendedName>
        <fullName evidence="5">HMG box domain-containing protein</fullName>
    </recommendedName>
</protein>
<dbReference type="Proteomes" id="UP000717328">
    <property type="component" value="Unassembled WGS sequence"/>
</dbReference>
<dbReference type="SMART" id="SM00398">
    <property type="entry name" value="HMG"/>
    <property type="match status" value="1"/>
</dbReference>
<evidence type="ECO:0000256" key="2">
    <source>
        <dbReference type="ARBA" id="ARBA00023242"/>
    </source>
</evidence>
<proteinExistence type="predicted"/>
<dbReference type="PROSITE" id="PS50118">
    <property type="entry name" value="HMG_BOX_2"/>
    <property type="match status" value="1"/>
</dbReference>
<dbReference type="Gene3D" id="1.10.30.10">
    <property type="entry name" value="High mobility group box domain"/>
    <property type="match status" value="1"/>
</dbReference>
<feature type="region of interest" description="Disordered" evidence="4">
    <location>
        <begin position="28"/>
        <end position="60"/>
    </location>
</feature>
<dbReference type="GO" id="GO:0000981">
    <property type="term" value="F:DNA-binding transcription factor activity, RNA polymerase II-specific"/>
    <property type="evidence" value="ECO:0007669"/>
    <property type="project" value="TreeGrafter"/>
</dbReference>
<feature type="domain" description="HMG box" evidence="5">
    <location>
        <begin position="58"/>
        <end position="127"/>
    </location>
</feature>
<name>A0A9P7FUC8_9AGAR</name>
<reference evidence="6" key="2">
    <citation type="submission" date="2021-10" db="EMBL/GenBank/DDBJ databases">
        <title>Phylogenomics reveals ancestral predisposition of the termite-cultivated fungus Termitomyces towards a domesticated lifestyle.</title>
        <authorList>
            <person name="Auxier B."/>
            <person name="Grum-Grzhimaylo A."/>
            <person name="Cardenas M.E."/>
            <person name="Lodge J.D."/>
            <person name="Laessoe T."/>
            <person name="Pedersen O."/>
            <person name="Smith M.E."/>
            <person name="Kuyper T.W."/>
            <person name="Franco-Molano E.A."/>
            <person name="Baroni T.J."/>
            <person name="Aanen D.K."/>
        </authorList>
    </citation>
    <scope>NUCLEOTIDE SEQUENCE</scope>
    <source>
        <strain evidence="6">D49</strain>
    </source>
</reference>
<evidence type="ECO:0000256" key="3">
    <source>
        <dbReference type="PROSITE-ProRule" id="PRU00267"/>
    </source>
</evidence>
<feature type="region of interest" description="Disordered" evidence="4">
    <location>
        <begin position="222"/>
        <end position="258"/>
    </location>
</feature>
<dbReference type="InterPro" id="IPR051356">
    <property type="entry name" value="SOX/SOX-like_TF"/>
</dbReference>
<keyword evidence="7" id="KW-1185">Reference proteome</keyword>
<dbReference type="PANTHER" id="PTHR45789">
    <property type="entry name" value="FI18025P1"/>
    <property type="match status" value="1"/>
</dbReference>
<feature type="region of interest" description="Disordered" evidence="4">
    <location>
        <begin position="410"/>
        <end position="467"/>
    </location>
</feature>
<evidence type="ECO:0000313" key="6">
    <source>
        <dbReference type="EMBL" id="KAG5636438.1"/>
    </source>
</evidence>
<dbReference type="PANTHER" id="PTHR45789:SF2">
    <property type="entry name" value="FI18025P1"/>
    <property type="match status" value="1"/>
</dbReference>
<reference evidence="6" key="1">
    <citation type="submission" date="2021-02" db="EMBL/GenBank/DDBJ databases">
        <authorList>
            <person name="Nieuwenhuis M."/>
            <person name="Van De Peppel L.J.J."/>
        </authorList>
    </citation>
    <scope>NUCLEOTIDE SEQUENCE</scope>
    <source>
        <strain evidence="6">D49</strain>
    </source>
</reference>
<dbReference type="AlphaFoldDB" id="A0A9P7FUC8"/>
<evidence type="ECO:0000256" key="4">
    <source>
        <dbReference type="SAM" id="MobiDB-lite"/>
    </source>
</evidence>
<dbReference type="Pfam" id="PF00505">
    <property type="entry name" value="HMG_box"/>
    <property type="match status" value="1"/>
</dbReference>
<dbReference type="GO" id="GO:0005634">
    <property type="term" value="C:nucleus"/>
    <property type="evidence" value="ECO:0007669"/>
    <property type="project" value="UniProtKB-UniRule"/>
</dbReference>
<dbReference type="OrthoDB" id="6247875at2759"/>
<sequence>MAPFNDVIPPDALASQVLADPKVPARAGLSASALPKPTYHPPDPTKKSHARKQPAGHVPRPRNAFILFRCDFVRQGKVPRDVEKDHRNISRIAGSVWREMTDEDKAPWVEMAEQEKDRHSKTYPGYRYTPGIGAPSVMKRRKREDVEEEEGANGRVPSDTGSPTDEVPSRIVKNKRAFRGRSPCKVPSAVQANATPDLNISSQSGLPLYELPITDDLKTATLSGITPQQPPASSYTHLRRSSSCPPGAPRISSTSPTLVDTGPATLLITRDDLARRPSRIMMYQATSVSPINTIDPSWAHVSATTAALYDAALLGQPAKDVRPLLQTGPYAFDPPGDDPGWGCAPMSWDWEAQWGGNEEVRKDGLIDFAIDPHAFSDTSGTSYTPNYDYVYNIPAAPTFLPTFTNPFETAAPGPADHVPAHNHSPSHSIALSHGSEPSSGSDIDTDSPFSTPSPPPTNAANANASTSSIPRTGVAEIGVLGFFARMSLDDPELGLHASKVAKPVALPGHQEDDGRE</sequence>
<evidence type="ECO:0000313" key="7">
    <source>
        <dbReference type="Proteomes" id="UP000717328"/>
    </source>
</evidence>
<dbReference type="CDD" id="cd01389">
    <property type="entry name" value="HMG-box_ROX1-like"/>
    <property type="match status" value="1"/>
</dbReference>
<dbReference type="SUPFAM" id="SSF47095">
    <property type="entry name" value="HMG-box"/>
    <property type="match status" value="1"/>
</dbReference>
<feature type="compositionally biased region" description="Polar residues" evidence="4">
    <location>
        <begin position="222"/>
        <end position="244"/>
    </location>
</feature>
<dbReference type="InterPro" id="IPR009071">
    <property type="entry name" value="HMG_box_dom"/>
</dbReference>
<evidence type="ECO:0000256" key="1">
    <source>
        <dbReference type="ARBA" id="ARBA00023125"/>
    </source>
</evidence>